<gene>
    <name evidence="1" type="ORF">MVEN_01384500</name>
</gene>
<dbReference type="EMBL" id="JACAZI010000011">
    <property type="protein sequence ID" value="KAF7348660.1"/>
    <property type="molecule type" value="Genomic_DNA"/>
</dbReference>
<reference evidence="1" key="1">
    <citation type="submission" date="2020-05" db="EMBL/GenBank/DDBJ databases">
        <title>Mycena genomes resolve the evolution of fungal bioluminescence.</title>
        <authorList>
            <person name="Tsai I.J."/>
        </authorList>
    </citation>
    <scope>NUCLEOTIDE SEQUENCE</scope>
    <source>
        <strain evidence="1">CCC161011</strain>
    </source>
</reference>
<evidence type="ECO:0000313" key="2">
    <source>
        <dbReference type="Proteomes" id="UP000620124"/>
    </source>
</evidence>
<protein>
    <submittedName>
        <fullName evidence="1">Uncharacterized protein</fullName>
    </submittedName>
</protein>
<comment type="caution">
    <text evidence="1">The sequence shown here is derived from an EMBL/GenBank/DDBJ whole genome shotgun (WGS) entry which is preliminary data.</text>
</comment>
<organism evidence="1 2">
    <name type="scientific">Mycena venus</name>
    <dbReference type="NCBI Taxonomy" id="2733690"/>
    <lineage>
        <taxon>Eukaryota</taxon>
        <taxon>Fungi</taxon>
        <taxon>Dikarya</taxon>
        <taxon>Basidiomycota</taxon>
        <taxon>Agaricomycotina</taxon>
        <taxon>Agaricomycetes</taxon>
        <taxon>Agaricomycetidae</taxon>
        <taxon>Agaricales</taxon>
        <taxon>Marasmiineae</taxon>
        <taxon>Mycenaceae</taxon>
        <taxon>Mycena</taxon>
    </lineage>
</organism>
<evidence type="ECO:0000313" key="1">
    <source>
        <dbReference type="EMBL" id="KAF7348660.1"/>
    </source>
</evidence>
<sequence length="239" mass="25868">MDTATPLAVVGRQTGKSGPTSALRAVAPTTSRACSIRLSSAGFDVIVAVLGPYPRVQMLVQFHGVCALCCLSPRLIHWRLSFLPGIVLSILLNLERLCFGGLRTGLRACVPARMSATLSSALSPARVQTSGLRAVSSAQPFCRKRALVLRKAYPQRQSFTPRSAHAQAYRARPPHPLDRAHGILQKTPSQATMRIRRTVDALGRTRRARAQETRMHCAACGWGVRPQADNTVGSACARH</sequence>
<keyword evidence="2" id="KW-1185">Reference proteome</keyword>
<accession>A0A8H6XUY2</accession>
<proteinExistence type="predicted"/>
<name>A0A8H6XUY2_9AGAR</name>
<dbReference type="Proteomes" id="UP000620124">
    <property type="component" value="Unassembled WGS sequence"/>
</dbReference>
<dbReference type="AlphaFoldDB" id="A0A8H6XUY2"/>